<dbReference type="GO" id="GO:0005737">
    <property type="term" value="C:cytoplasm"/>
    <property type="evidence" value="ECO:0007669"/>
    <property type="project" value="UniProtKB-SubCell"/>
</dbReference>
<comment type="cofactor">
    <cofactor evidence="1 4">
        <name>a divalent metal cation</name>
        <dbReference type="ChEBI" id="CHEBI:60240"/>
    </cofactor>
</comment>
<comment type="catalytic activity">
    <reaction evidence="4">
        <text>UTP + H2O = UMP + diphosphate + H(+)</text>
        <dbReference type="Rhea" id="RHEA:29395"/>
        <dbReference type="ChEBI" id="CHEBI:15377"/>
        <dbReference type="ChEBI" id="CHEBI:15378"/>
        <dbReference type="ChEBI" id="CHEBI:33019"/>
        <dbReference type="ChEBI" id="CHEBI:46398"/>
        <dbReference type="ChEBI" id="CHEBI:57865"/>
        <dbReference type="EC" id="3.6.1.9"/>
    </reaction>
</comment>
<name>C6X9P6_METGS</name>
<keyword evidence="3 4" id="KW-0546">Nucleotide metabolism</keyword>
<protein>
    <recommendedName>
        <fullName evidence="4">dTTP/UTP pyrophosphatase</fullName>
        <shortName evidence="4">dTTPase/UTPase</shortName>
        <ecNumber evidence="4">3.6.1.9</ecNumber>
    </recommendedName>
    <alternativeName>
        <fullName evidence="4">Nucleoside triphosphate pyrophosphatase</fullName>
    </alternativeName>
    <alternativeName>
        <fullName evidence="4">Nucleotide pyrophosphatase</fullName>
        <shortName evidence="4">Nucleotide PPase</shortName>
    </alternativeName>
</protein>
<gene>
    <name evidence="5" type="ordered locus">Msip34_0618</name>
</gene>
<dbReference type="Gene3D" id="3.90.950.10">
    <property type="match status" value="1"/>
</dbReference>
<dbReference type="InterPro" id="IPR003697">
    <property type="entry name" value="Maf-like"/>
</dbReference>
<feature type="site" description="Important for substrate specificity" evidence="4">
    <location>
        <position position="77"/>
    </location>
</feature>
<dbReference type="GO" id="GO:0036221">
    <property type="term" value="F:UTP diphosphatase activity"/>
    <property type="evidence" value="ECO:0007669"/>
    <property type="project" value="RHEA"/>
</dbReference>
<accession>C6X9P6</accession>
<dbReference type="HAMAP" id="MF_00528">
    <property type="entry name" value="Maf"/>
    <property type="match status" value="1"/>
</dbReference>
<reference evidence="6" key="1">
    <citation type="submission" date="2009-07" db="EMBL/GenBank/DDBJ databases">
        <title>Complete sequence of chromosome of Methylovorus sp. SIP3-4.</title>
        <authorList>
            <person name="Lucas S."/>
            <person name="Copeland A."/>
            <person name="Lapidus A."/>
            <person name="Glavina del Rio T."/>
            <person name="Tice H."/>
            <person name="Bruce D."/>
            <person name="Goodwin L."/>
            <person name="Pitluck S."/>
            <person name="Clum A."/>
            <person name="Larimer F."/>
            <person name="Land M."/>
            <person name="Hauser L."/>
            <person name="Kyrpides N."/>
            <person name="Mikhailova N."/>
            <person name="Kayluzhnaya M."/>
            <person name="Chistoserdova L."/>
        </authorList>
    </citation>
    <scope>NUCLEOTIDE SEQUENCE [LARGE SCALE GENOMIC DNA]</scope>
    <source>
        <strain evidence="6">SIP3-4</strain>
    </source>
</reference>
<comment type="subcellular location">
    <subcellularLocation>
        <location evidence="4">Cytoplasm</location>
    </subcellularLocation>
</comment>
<dbReference type="CDD" id="cd00555">
    <property type="entry name" value="Maf"/>
    <property type="match status" value="1"/>
</dbReference>
<proteinExistence type="inferred from homology"/>
<organism evidence="5 6">
    <name type="scientific">Methylovorus glucosotrophus (strain SIP3-4)</name>
    <dbReference type="NCBI Taxonomy" id="582744"/>
    <lineage>
        <taxon>Bacteria</taxon>
        <taxon>Pseudomonadati</taxon>
        <taxon>Pseudomonadota</taxon>
        <taxon>Betaproteobacteria</taxon>
        <taxon>Nitrosomonadales</taxon>
        <taxon>Methylophilaceae</taxon>
        <taxon>Methylovorus</taxon>
    </lineage>
</organism>
<dbReference type="EMBL" id="CP001674">
    <property type="protein sequence ID" value="ACT49866.1"/>
    <property type="molecule type" value="Genomic_DNA"/>
</dbReference>
<comment type="similarity">
    <text evidence="4">Belongs to the Maf family. YhdE subfamily.</text>
</comment>
<dbReference type="GO" id="GO:0036218">
    <property type="term" value="F:dTTP diphosphatase activity"/>
    <property type="evidence" value="ECO:0007669"/>
    <property type="project" value="RHEA"/>
</dbReference>
<dbReference type="eggNOG" id="COG0424">
    <property type="taxonomic scope" value="Bacteria"/>
</dbReference>
<evidence type="ECO:0000256" key="4">
    <source>
        <dbReference type="HAMAP-Rule" id="MF_00528"/>
    </source>
</evidence>
<dbReference type="Pfam" id="PF02545">
    <property type="entry name" value="Maf"/>
    <property type="match status" value="1"/>
</dbReference>
<evidence type="ECO:0000313" key="6">
    <source>
        <dbReference type="Proteomes" id="UP000002743"/>
    </source>
</evidence>
<keyword evidence="4" id="KW-0963">Cytoplasm</keyword>
<dbReference type="OrthoDB" id="9807767at2"/>
<dbReference type="PIRSF" id="PIRSF006305">
    <property type="entry name" value="Maf"/>
    <property type="match status" value="1"/>
</dbReference>
<feature type="site" description="Important for substrate specificity" evidence="4">
    <location>
        <position position="14"/>
    </location>
</feature>
<comment type="caution">
    <text evidence="4">Lacks conserved residue(s) required for the propagation of feature annotation.</text>
</comment>
<dbReference type="NCBIfam" id="TIGR00172">
    <property type="entry name" value="maf"/>
    <property type="match status" value="1"/>
</dbReference>
<reference evidence="5 6" key="2">
    <citation type="journal article" date="2011" name="J. Bacteriol.">
        <title>Genomes of three methylotrophs from a single niche uncover genetic and metabolic divergence of Methylophilaceae.</title>
        <authorList>
            <person name="Lapidus A."/>
            <person name="Clum A."/>
            <person name="Labutti K."/>
            <person name="Kaluzhnaya M.G."/>
            <person name="Lim S."/>
            <person name="Beck D.A."/>
            <person name="Glavina Del Rio T."/>
            <person name="Nolan M."/>
            <person name="Mavromatis K."/>
            <person name="Huntemann M."/>
            <person name="Lucas S."/>
            <person name="Lidstrom M.E."/>
            <person name="Ivanova N."/>
            <person name="Chistoserdova L."/>
        </authorList>
    </citation>
    <scope>NUCLEOTIDE SEQUENCE [LARGE SCALE GENOMIC DNA]</scope>
    <source>
        <strain evidence="5 6">SIP3-4</strain>
    </source>
</reference>
<feature type="site" description="Important for substrate specificity" evidence="4">
    <location>
        <position position="159"/>
    </location>
</feature>
<comment type="catalytic activity">
    <reaction evidence="4">
        <text>dTTP + H2O = dTMP + diphosphate + H(+)</text>
        <dbReference type="Rhea" id="RHEA:28534"/>
        <dbReference type="ChEBI" id="CHEBI:15377"/>
        <dbReference type="ChEBI" id="CHEBI:15378"/>
        <dbReference type="ChEBI" id="CHEBI:33019"/>
        <dbReference type="ChEBI" id="CHEBI:37568"/>
        <dbReference type="ChEBI" id="CHEBI:63528"/>
        <dbReference type="EC" id="3.6.1.9"/>
    </reaction>
</comment>
<dbReference type="PANTHER" id="PTHR43213">
    <property type="entry name" value="BIFUNCTIONAL DTTP/UTP PYROPHOSPHATASE/METHYLTRANSFERASE PROTEIN-RELATED"/>
    <property type="match status" value="1"/>
</dbReference>
<dbReference type="SUPFAM" id="SSF52972">
    <property type="entry name" value="ITPase-like"/>
    <property type="match status" value="1"/>
</dbReference>
<dbReference type="HOGENOM" id="CLU_040416_2_1_4"/>
<dbReference type="EC" id="3.6.1.9" evidence="4"/>
<dbReference type="GO" id="GO:0009117">
    <property type="term" value="P:nucleotide metabolic process"/>
    <property type="evidence" value="ECO:0007669"/>
    <property type="project" value="UniProtKB-KW"/>
</dbReference>
<dbReference type="AlphaFoldDB" id="C6X9P6"/>
<evidence type="ECO:0000313" key="5">
    <source>
        <dbReference type="EMBL" id="ACT49866.1"/>
    </source>
</evidence>
<dbReference type="Proteomes" id="UP000002743">
    <property type="component" value="Chromosome"/>
</dbReference>
<sequence>MMKKRLYLASRSPRRAELLQQLGLETIFMAADVDESPLPDEAPHDYVLRLARAKAETGLAAWQAQGGEALPLLAADTTVAIDGLILGKPEDDADARAMLLRMSGRWHEVHTGVAVASASGVHVRLSTTRVEMTTLDEATIQAYIATGEPRDKAGAYGIQGLASTFIRRIEGSYSGVMGLPVFETSELLKQAGISVL</sequence>
<dbReference type="PANTHER" id="PTHR43213:SF5">
    <property type="entry name" value="BIFUNCTIONAL DTTP_UTP PYROPHOSPHATASE_METHYLTRANSFERASE PROTEIN-RELATED"/>
    <property type="match status" value="1"/>
</dbReference>
<keyword evidence="2 4" id="KW-0378">Hydrolase</keyword>
<dbReference type="InterPro" id="IPR029001">
    <property type="entry name" value="ITPase-like_fam"/>
</dbReference>
<evidence type="ECO:0000256" key="3">
    <source>
        <dbReference type="ARBA" id="ARBA00023080"/>
    </source>
</evidence>
<dbReference type="KEGG" id="mei:Msip34_0618"/>
<keyword evidence="6" id="KW-1185">Reference proteome</keyword>
<dbReference type="RefSeq" id="WP_015829486.1">
    <property type="nucleotide sequence ID" value="NC_012969.1"/>
</dbReference>
<comment type="function">
    <text evidence="4">Nucleoside triphosphate pyrophosphatase that hydrolyzes dTTP and UTP. May have a dual role in cell division arrest and in preventing the incorporation of modified nucleotides into cellular nucleic acids.</text>
</comment>
<feature type="active site" description="Proton acceptor" evidence="4">
    <location>
        <position position="76"/>
    </location>
</feature>
<dbReference type="STRING" id="582744.Msip34_0618"/>
<evidence type="ECO:0000256" key="1">
    <source>
        <dbReference type="ARBA" id="ARBA00001968"/>
    </source>
</evidence>
<evidence type="ECO:0000256" key="2">
    <source>
        <dbReference type="ARBA" id="ARBA00022801"/>
    </source>
</evidence>